<sequence>CHGNQSQAAKKLRIGRTTLIRKMKKFSLKY</sequence>
<feature type="domain" description="DNA binding HTH" evidence="1">
    <location>
        <begin position="1"/>
        <end position="26"/>
    </location>
</feature>
<evidence type="ECO:0000259" key="1">
    <source>
        <dbReference type="Pfam" id="PF02954"/>
    </source>
</evidence>
<dbReference type="InterPro" id="IPR002197">
    <property type="entry name" value="HTH_Fis"/>
</dbReference>
<dbReference type="AlphaFoldDB" id="A0A2M7S4K3"/>
<feature type="non-terminal residue" evidence="2">
    <location>
        <position position="1"/>
    </location>
</feature>
<dbReference type="InterPro" id="IPR009057">
    <property type="entry name" value="Homeodomain-like_sf"/>
</dbReference>
<dbReference type="GO" id="GO:0043565">
    <property type="term" value="F:sequence-specific DNA binding"/>
    <property type="evidence" value="ECO:0007669"/>
    <property type="project" value="InterPro"/>
</dbReference>
<proteinExistence type="predicted"/>
<reference evidence="3" key="1">
    <citation type="submission" date="2017-09" db="EMBL/GenBank/DDBJ databases">
        <title>Depth-based differentiation of microbial function through sediment-hosted aquifers and enrichment of novel symbionts in the deep terrestrial subsurface.</title>
        <authorList>
            <person name="Probst A.J."/>
            <person name="Ladd B."/>
            <person name="Jarett J.K."/>
            <person name="Geller-Mcgrath D.E."/>
            <person name="Sieber C.M.K."/>
            <person name="Emerson J.B."/>
            <person name="Anantharaman K."/>
            <person name="Thomas B.C."/>
            <person name="Malmstrom R."/>
            <person name="Stieglmeier M."/>
            <person name="Klingl A."/>
            <person name="Woyke T."/>
            <person name="Ryan C.M."/>
            <person name="Banfield J.F."/>
        </authorList>
    </citation>
    <scope>NUCLEOTIDE SEQUENCE [LARGE SCALE GENOMIC DNA]</scope>
</reference>
<evidence type="ECO:0000313" key="2">
    <source>
        <dbReference type="EMBL" id="PIZ14359.1"/>
    </source>
</evidence>
<dbReference type="SUPFAM" id="SSF46689">
    <property type="entry name" value="Homeodomain-like"/>
    <property type="match status" value="1"/>
</dbReference>
<dbReference type="Pfam" id="PF02954">
    <property type="entry name" value="HTH_8"/>
    <property type="match status" value="1"/>
</dbReference>
<dbReference type="EMBL" id="PFMR01000360">
    <property type="protein sequence ID" value="PIZ14359.1"/>
    <property type="molecule type" value="Genomic_DNA"/>
</dbReference>
<organism evidence="2 3">
    <name type="scientific">Candidatus Desantisbacteria bacterium CG_4_10_14_0_8_um_filter_48_22</name>
    <dbReference type="NCBI Taxonomy" id="1974543"/>
    <lineage>
        <taxon>Bacteria</taxon>
        <taxon>Candidatus Desantisiibacteriota</taxon>
    </lineage>
</organism>
<dbReference type="Gene3D" id="1.10.10.60">
    <property type="entry name" value="Homeodomain-like"/>
    <property type="match status" value="1"/>
</dbReference>
<accession>A0A2M7S4K3</accession>
<comment type="caution">
    <text evidence="2">The sequence shown here is derived from an EMBL/GenBank/DDBJ whole genome shotgun (WGS) entry which is preliminary data.</text>
</comment>
<dbReference type="Proteomes" id="UP000229307">
    <property type="component" value="Unassembled WGS sequence"/>
</dbReference>
<protein>
    <recommendedName>
        <fullName evidence="1">DNA binding HTH domain-containing protein</fullName>
    </recommendedName>
</protein>
<name>A0A2M7S4K3_9BACT</name>
<gene>
    <name evidence="2" type="ORF">COY52_12885</name>
</gene>
<evidence type="ECO:0000313" key="3">
    <source>
        <dbReference type="Proteomes" id="UP000229307"/>
    </source>
</evidence>